<dbReference type="Pfam" id="PF00188">
    <property type="entry name" value="CAP"/>
    <property type="match status" value="1"/>
</dbReference>
<sequence>MKEAMRRNWRRFLLPAVVLLLCLVWSGTALAESTVELHYGGILDYTKANQVAELVNQQRTANGKSKLTQTGDLQQMAMIRAMEIALYYSHTRPNGNRGLDIMASGATRAENIAGGYTTASAAMNGWMNSSGHRDNILRSDIAQMGIGCCYMDGTYWWVQLFRGGSATGGSVKSGQVNSAIRVYAKPSILNIYLVKADADFRKDGIINMEAGETGSVIAVNCNTGSGSASRCLSLYASSPGLNWKADGGSSITVLSTKVGASLYAGSCGSKNLTLTCGSRTFKARVSVAHKAGSAATCTKDATCSFCGTVVQRATGHKNTSCAYKTCSRCGALIPPTGEHTPGPSATCTSACYCQVCGVKLQDALGHNFEPANCQAPKTCTRCDVTTGGLGSHIWGGWTTSGNWRTRRCTICHKPQTEYLRPNQTGSSSTNGSSTNGSSTNSTANKNKKVTSVRITGSTSLTAGKSTTLKAVVSPSNASNKAVSWSSSNKKYATVSSKGVVTAKAAGAGKTVTITAKAKDGSGKKATIRIKIKKASKVKVKSIKITGKKTMLAGKKITLKAKVSPGNAASKAVSWSSSNKKYATVSSKGVVTAKAAGAGKTVTITAKAKDGSGKKATYKIKIKGPVKKITLKGSKSLKAGKKTTIKATVKIGKGGSKALSWSSSNKKYATVSSKGVVTAKKAGKGRTVTITAKAKDGSGKKATIKIRIK</sequence>
<dbReference type="SMART" id="SM00635">
    <property type="entry name" value="BID_2"/>
    <property type="match status" value="3"/>
</dbReference>
<protein>
    <submittedName>
        <fullName evidence="4">Ig-like domain-containing protein</fullName>
    </submittedName>
</protein>
<dbReference type="PANTHER" id="PTHR31157">
    <property type="entry name" value="SCP DOMAIN-CONTAINING PROTEIN"/>
    <property type="match status" value="1"/>
</dbReference>
<dbReference type="Gene3D" id="2.60.40.1080">
    <property type="match status" value="3"/>
</dbReference>
<keyword evidence="2" id="KW-0732">Signal</keyword>
<proteinExistence type="predicted"/>
<dbReference type="SUPFAM" id="SSF55797">
    <property type="entry name" value="PR-1-like"/>
    <property type="match status" value="1"/>
</dbReference>
<feature type="compositionally biased region" description="Low complexity" evidence="1">
    <location>
        <begin position="422"/>
        <end position="444"/>
    </location>
</feature>
<organism evidence="4 5">
    <name type="scientific">Candidatus Merdiplasma excrementigallinarum</name>
    <dbReference type="NCBI Taxonomy" id="2840864"/>
    <lineage>
        <taxon>Bacteria</taxon>
        <taxon>Bacillati</taxon>
        <taxon>Bacillota</taxon>
        <taxon>Clostridia</taxon>
        <taxon>Lachnospirales</taxon>
        <taxon>Lachnospiraceae</taxon>
        <taxon>Lachnospiraceae incertae sedis</taxon>
        <taxon>Candidatus Merdiplasma</taxon>
    </lineage>
</organism>
<dbReference type="InterPro" id="IPR035940">
    <property type="entry name" value="CAP_sf"/>
</dbReference>
<feature type="chain" id="PRO_5038648661" evidence="2">
    <location>
        <begin position="32"/>
        <end position="708"/>
    </location>
</feature>
<reference evidence="4" key="1">
    <citation type="submission" date="2020-10" db="EMBL/GenBank/DDBJ databases">
        <authorList>
            <person name="Gilroy R."/>
        </authorList>
    </citation>
    <scope>NUCLEOTIDE SEQUENCE</scope>
    <source>
        <strain evidence="4">ChiBcec6-7307</strain>
    </source>
</reference>
<feature type="signal peptide" evidence="2">
    <location>
        <begin position="1"/>
        <end position="31"/>
    </location>
</feature>
<reference evidence="4" key="2">
    <citation type="journal article" date="2021" name="PeerJ">
        <title>Extensive microbial diversity within the chicken gut microbiome revealed by metagenomics and culture.</title>
        <authorList>
            <person name="Gilroy R."/>
            <person name="Ravi A."/>
            <person name="Getino M."/>
            <person name="Pursley I."/>
            <person name="Horton D.L."/>
            <person name="Alikhan N.F."/>
            <person name="Baker D."/>
            <person name="Gharbi K."/>
            <person name="Hall N."/>
            <person name="Watson M."/>
            <person name="Adriaenssens E.M."/>
            <person name="Foster-Nyarko E."/>
            <person name="Jarju S."/>
            <person name="Secka A."/>
            <person name="Antonio M."/>
            <person name="Oren A."/>
            <person name="Chaudhuri R.R."/>
            <person name="La Ragione R."/>
            <person name="Hildebrand F."/>
            <person name="Pallen M.J."/>
        </authorList>
    </citation>
    <scope>NUCLEOTIDE SEQUENCE</scope>
    <source>
        <strain evidence="4">ChiBcec6-7307</strain>
    </source>
</reference>
<evidence type="ECO:0000313" key="5">
    <source>
        <dbReference type="Proteomes" id="UP000886889"/>
    </source>
</evidence>
<feature type="domain" description="BIG2" evidence="3">
    <location>
        <begin position="448"/>
        <end position="527"/>
    </location>
</feature>
<comment type="caution">
    <text evidence="4">The sequence shown here is derived from an EMBL/GenBank/DDBJ whole genome shotgun (WGS) entry which is preliminary data.</text>
</comment>
<dbReference type="InterPro" id="IPR008964">
    <property type="entry name" value="Invasin/intimin_cell_adhesion"/>
</dbReference>
<dbReference type="Pfam" id="PF02368">
    <property type="entry name" value="Big_2"/>
    <property type="match status" value="3"/>
</dbReference>
<name>A0A9D1T8I7_9FIRM</name>
<gene>
    <name evidence="4" type="ORF">IAC80_03390</name>
</gene>
<dbReference type="SUPFAM" id="SSF49373">
    <property type="entry name" value="Invasin/intimin cell-adhesion fragments"/>
    <property type="match status" value="3"/>
</dbReference>
<dbReference type="CDD" id="cd05379">
    <property type="entry name" value="CAP_bacterial"/>
    <property type="match status" value="1"/>
</dbReference>
<feature type="domain" description="BIG2" evidence="3">
    <location>
        <begin position="624"/>
        <end position="703"/>
    </location>
</feature>
<dbReference type="Proteomes" id="UP000886889">
    <property type="component" value="Unassembled WGS sequence"/>
</dbReference>
<evidence type="ECO:0000313" key="4">
    <source>
        <dbReference type="EMBL" id="HIV22963.1"/>
    </source>
</evidence>
<feature type="domain" description="BIG2" evidence="3">
    <location>
        <begin position="538"/>
        <end position="617"/>
    </location>
</feature>
<dbReference type="InterPro" id="IPR003343">
    <property type="entry name" value="Big_2"/>
</dbReference>
<dbReference type="Gene3D" id="3.40.33.10">
    <property type="entry name" value="CAP"/>
    <property type="match status" value="1"/>
</dbReference>
<dbReference type="PANTHER" id="PTHR31157:SF1">
    <property type="entry name" value="SCP DOMAIN-CONTAINING PROTEIN"/>
    <property type="match status" value="1"/>
</dbReference>
<evidence type="ECO:0000256" key="1">
    <source>
        <dbReference type="SAM" id="MobiDB-lite"/>
    </source>
</evidence>
<dbReference type="InterPro" id="IPR014044">
    <property type="entry name" value="CAP_dom"/>
</dbReference>
<dbReference type="AlphaFoldDB" id="A0A9D1T8I7"/>
<dbReference type="EMBL" id="DVOS01000035">
    <property type="protein sequence ID" value="HIV22963.1"/>
    <property type="molecule type" value="Genomic_DNA"/>
</dbReference>
<accession>A0A9D1T8I7</accession>
<feature type="region of interest" description="Disordered" evidence="1">
    <location>
        <begin position="419"/>
        <end position="450"/>
    </location>
</feature>
<evidence type="ECO:0000256" key="2">
    <source>
        <dbReference type="SAM" id="SignalP"/>
    </source>
</evidence>
<evidence type="ECO:0000259" key="3">
    <source>
        <dbReference type="SMART" id="SM00635"/>
    </source>
</evidence>